<accession>A0A0M0J807</accession>
<reference evidence="4" key="1">
    <citation type="journal article" date="2015" name="PLoS Genet.">
        <title>Genome Sequence and Transcriptome Analyses of Chrysochromulina tobin: Metabolic Tools for Enhanced Algal Fitness in the Prominent Order Prymnesiales (Haptophyceae).</title>
        <authorList>
            <person name="Hovde B.T."/>
            <person name="Deodato C.R."/>
            <person name="Hunsperger H.M."/>
            <person name="Ryken S.A."/>
            <person name="Yost W."/>
            <person name="Jha R.K."/>
            <person name="Patterson J."/>
            <person name="Monnat R.J. Jr."/>
            <person name="Barlow S.B."/>
            <person name="Starkenburg S.R."/>
            <person name="Cattolico R.A."/>
        </authorList>
    </citation>
    <scope>NUCLEOTIDE SEQUENCE</scope>
    <source>
        <strain evidence="4">CCMP291</strain>
    </source>
</reference>
<dbReference type="GO" id="GO:0005886">
    <property type="term" value="C:plasma membrane"/>
    <property type="evidence" value="ECO:0007669"/>
    <property type="project" value="TreeGrafter"/>
</dbReference>
<feature type="domain" description="TRPM SLOG" evidence="2">
    <location>
        <begin position="100"/>
        <end position="313"/>
    </location>
</feature>
<dbReference type="InterPro" id="IPR050927">
    <property type="entry name" value="TRPM"/>
</dbReference>
<organism evidence="3 4">
    <name type="scientific">Chrysochromulina tobinii</name>
    <dbReference type="NCBI Taxonomy" id="1460289"/>
    <lineage>
        <taxon>Eukaryota</taxon>
        <taxon>Haptista</taxon>
        <taxon>Haptophyta</taxon>
        <taxon>Prymnesiophyceae</taxon>
        <taxon>Prymnesiales</taxon>
        <taxon>Chrysochromulinaceae</taxon>
        <taxon>Chrysochromulina</taxon>
    </lineage>
</organism>
<sequence length="325" mass="34882">MPYIDLPGSAMKRGFRLSRAAANRPYREWTDEGPQQPSMDAGYSPVDDKRAKREAAIVVQRWYRRQLLKFATFGPVIFTRRDGKLADFGSLSFLGGTRIAYYIRISDTTSSAMLSHFLEKYWRLPRPDVLISVTGSAASLQLTSQLQRVFDRGLASAAAMTNAWIFTGGTDSGVMKLVGEAMHKYGLVDVPVVGVAPWGAIAGRKELSDKKGQTIEVMYGKTGMDTVGRLNPYHTHQILVDAPDGGSEATAWGSEIGLRSRLERTYAISKGVPVVQLVIQGGLGTLDTCIASAELGSPLLILADSGGAATAIAQFCTGGESGGGV</sequence>
<evidence type="ECO:0000313" key="3">
    <source>
        <dbReference type="EMBL" id="KOO22358.1"/>
    </source>
</evidence>
<dbReference type="EMBL" id="JWZX01003284">
    <property type="protein sequence ID" value="KOO22358.1"/>
    <property type="molecule type" value="Genomic_DNA"/>
</dbReference>
<name>A0A0M0J807_9EUKA</name>
<comment type="caution">
    <text evidence="3">The sequence shown here is derived from an EMBL/GenBank/DDBJ whole genome shotgun (WGS) entry which is preliminary data.</text>
</comment>
<dbReference type="GO" id="GO:0005261">
    <property type="term" value="F:monoatomic cation channel activity"/>
    <property type="evidence" value="ECO:0007669"/>
    <property type="project" value="TreeGrafter"/>
</dbReference>
<dbReference type="Gene3D" id="3.40.50.450">
    <property type="match status" value="1"/>
</dbReference>
<dbReference type="GO" id="GO:0030001">
    <property type="term" value="P:metal ion transport"/>
    <property type="evidence" value="ECO:0007669"/>
    <property type="project" value="TreeGrafter"/>
</dbReference>
<dbReference type="Proteomes" id="UP000037460">
    <property type="component" value="Unassembled WGS sequence"/>
</dbReference>
<feature type="region of interest" description="Disordered" evidence="1">
    <location>
        <begin position="26"/>
        <end position="46"/>
    </location>
</feature>
<evidence type="ECO:0000259" key="2">
    <source>
        <dbReference type="Pfam" id="PF18139"/>
    </source>
</evidence>
<dbReference type="PANTHER" id="PTHR13800">
    <property type="entry name" value="TRANSIENT RECEPTOR POTENTIAL CATION CHANNEL, SUBFAMILY M, MEMBER 6"/>
    <property type="match status" value="1"/>
</dbReference>
<dbReference type="Pfam" id="PF18139">
    <property type="entry name" value="LSDAT_euk"/>
    <property type="match status" value="1"/>
</dbReference>
<dbReference type="AlphaFoldDB" id="A0A0M0J807"/>
<dbReference type="OrthoDB" id="5984425at2759"/>
<dbReference type="PANTHER" id="PTHR13800:SF1">
    <property type="entry name" value="TRANSIENT RECEPTOR POTENTIAL CATION CHANNEL TRPM"/>
    <property type="match status" value="1"/>
</dbReference>
<proteinExistence type="predicted"/>
<gene>
    <name evidence="3" type="ORF">Ctob_002098</name>
</gene>
<protein>
    <submittedName>
        <fullName evidence="3">Transient receptor potential cation channel subfamily m member 2</fullName>
    </submittedName>
</protein>
<dbReference type="InterPro" id="IPR041491">
    <property type="entry name" value="TRPM_SLOG"/>
</dbReference>
<keyword evidence="4" id="KW-1185">Reference proteome</keyword>
<evidence type="ECO:0000256" key="1">
    <source>
        <dbReference type="SAM" id="MobiDB-lite"/>
    </source>
</evidence>
<keyword evidence="3" id="KW-0675">Receptor</keyword>
<evidence type="ECO:0000313" key="4">
    <source>
        <dbReference type="Proteomes" id="UP000037460"/>
    </source>
</evidence>